<keyword evidence="2" id="KW-1185">Reference proteome</keyword>
<dbReference type="AlphaFoldDB" id="A0ABD2H6U7"/>
<comment type="caution">
    <text evidence="1">The sequence shown here is derived from an EMBL/GenBank/DDBJ whole genome shotgun (WGS) entry which is preliminary data.</text>
</comment>
<gene>
    <name evidence="1" type="ORF">OYC64_010034</name>
</gene>
<organism evidence="1 2">
    <name type="scientific">Pagothenia borchgrevinki</name>
    <name type="common">Bald rockcod</name>
    <name type="synonym">Trematomus borchgrevinki</name>
    <dbReference type="NCBI Taxonomy" id="8213"/>
    <lineage>
        <taxon>Eukaryota</taxon>
        <taxon>Metazoa</taxon>
        <taxon>Chordata</taxon>
        <taxon>Craniata</taxon>
        <taxon>Vertebrata</taxon>
        <taxon>Euteleostomi</taxon>
        <taxon>Actinopterygii</taxon>
        <taxon>Neopterygii</taxon>
        <taxon>Teleostei</taxon>
        <taxon>Neoteleostei</taxon>
        <taxon>Acanthomorphata</taxon>
        <taxon>Eupercaria</taxon>
        <taxon>Perciformes</taxon>
        <taxon>Notothenioidei</taxon>
        <taxon>Nototheniidae</taxon>
        <taxon>Pagothenia</taxon>
    </lineage>
</organism>
<reference evidence="1 2" key="1">
    <citation type="journal article" date="2022" name="G3 (Bethesda)">
        <title>Evaluating Illumina-, Nanopore-, and PacBio-based genome assembly strategies with the bald notothen, Trematomus borchgrevinki.</title>
        <authorList>
            <person name="Rayamajhi N."/>
            <person name="Cheng C.C."/>
            <person name="Catchen J.M."/>
        </authorList>
    </citation>
    <scope>NUCLEOTIDE SEQUENCE [LARGE SCALE GENOMIC DNA]</scope>
    <source>
        <strain evidence="1">AGRC-2024</strain>
    </source>
</reference>
<reference evidence="1 2" key="2">
    <citation type="journal article" date="2024" name="G3 (Bethesda)">
        <title>The genome of the cryopelagic Antarctic bald notothen, Trematomus borchgrevinki.</title>
        <authorList>
            <person name="Rayamajhi N."/>
            <person name="Rivera-Colon A.G."/>
            <person name="Minhas B.F."/>
            <person name="Cheng C.C."/>
            <person name="Catchen J.M."/>
        </authorList>
    </citation>
    <scope>NUCLEOTIDE SEQUENCE [LARGE SCALE GENOMIC DNA]</scope>
    <source>
        <strain evidence="1">AGRC-2024</strain>
    </source>
</reference>
<evidence type="ECO:0000313" key="1">
    <source>
        <dbReference type="EMBL" id="KAL3062031.1"/>
    </source>
</evidence>
<sequence length="105" mass="11214">MCVSPGVSLDFPLTKNSLELYSPTPLLQFGQAVLLSDLLITPPQPSLFSASSPAAHSVSHPPESPFILTKLCFRLLLPEPPSLTGPSLYTISFVGTTIVRPPSHC</sequence>
<accession>A0ABD2H6U7</accession>
<dbReference type="EMBL" id="JBIYXZ010002072">
    <property type="protein sequence ID" value="KAL3062031.1"/>
    <property type="molecule type" value="Genomic_DNA"/>
</dbReference>
<evidence type="ECO:0000313" key="2">
    <source>
        <dbReference type="Proteomes" id="UP001619887"/>
    </source>
</evidence>
<protein>
    <submittedName>
        <fullName evidence="1">Uncharacterized protein</fullName>
    </submittedName>
</protein>
<name>A0ABD2H6U7_PAGBO</name>
<proteinExistence type="predicted"/>
<dbReference type="Proteomes" id="UP001619887">
    <property type="component" value="Unassembled WGS sequence"/>
</dbReference>